<dbReference type="AlphaFoldDB" id="A0A8T2V0Q7"/>
<dbReference type="OrthoDB" id="730489at2759"/>
<proteinExistence type="predicted"/>
<evidence type="ECO:0000313" key="2">
    <source>
        <dbReference type="Proteomes" id="UP000825935"/>
    </source>
</evidence>
<name>A0A8T2V0Q7_CERRI</name>
<gene>
    <name evidence="1" type="ORF">KP509_04G066600</name>
</gene>
<accession>A0A8T2V0Q7</accession>
<evidence type="ECO:0000313" key="1">
    <source>
        <dbReference type="EMBL" id="KAH7439553.1"/>
    </source>
</evidence>
<organism evidence="1 2">
    <name type="scientific">Ceratopteris richardii</name>
    <name type="common">Triangle waterfern</name>
    <dbReference type="NCBI Taxonomy" id="49495"/>
    <lineage>
        <taxon>Eukaryota</taxon>
        <taxon>Viridiplantae</taxon>
        <taxon>Streptophyta</taxon>
        <taxon>Embryophyta</taxon>
        <taxon>Tracheophyta</taxon>
        <taxon>Polypodiopsida</taxon>
        <taxon>Polypodiidae</taxon>
        <taxon>Polypodiales</taxon>
        <taxon>Pteridineae</taxon>
        <taxon>Pteridaceae</taxon>
        <taxon>Parkerioideae</taxon>
        <taxon>Ceratopteris</taxon>
    </lineage>
</organism>
<sequence length="302" mass="34904">MHLTEIAKVPLTKDIATDEVIDFFESFPHFTAGTLTKKMLNKVVGMKESERLLPGRSYSGVDASKVCEECAKLFTANDLSERYYHILCACQYFILLRRVESKFSFNNMAACDALLCLAWVRPYPFHHLIWASIMEKRKRHAVQVQKDAKKFHVYSSVILLWLKDLPSRLTEIPKNVGQPSSMKRNTSTPVRKKLPVKRARVKGDAFQLVIKVMLQQKVLIPLPLHVHMHGKRLPILRFTLTIVLHIIHPHHHHLLLFLLSTFLHHVCHLQSNLIIHLSMSHLSPYLPYLLLCHHQVHLLPPS</sequence>
<keyword evidence="2" id="KW-1185">Reference proteome</keyword>
<reference evidence="1" key="1">
    <citation type="submission" date="2021-08" db="EMBL/GenBank/DDBJ databases">
        <title>WGS assembly of Ceratopteris richardii.</title>
        <authorList>
            <person name="Marchant D.B."/>
            <person name="Chen G."/>
            <person name="Jenkins J."/>
            <person name="Shu S."/>
            <person name="Leebens-Mack J."/>
            <person name="Grimwood J."/>
            <person name="Schmutz J."/>
            <person name="Soltis P."/>
            <person name="Soltis D."/>
            <person name="Chen Z.-H."/>
        </authorList>
    </citation>
    <scope>NUCLEOTIDE SEQUENCE</scope>
    <source>
        <strain evidence="1">Whitten #5841</strain>
        <tissue evidence="1">Leaf</tissue>
    </source>
</reference>
<dbReference type="Proteomes" id="UP000825935">
    <property type="component" value="Chromosome 4"/>
</dbReference>
<comment type="caution">
    <text evidence="1">The sequence shown here is derived from an EMBL/GenBank/DDBJ whole genome shotgun (WGS) entry which is preliminary data.</text>
</comment>
<protein>
    <submittedName>
        <fullName evidence="1">Uncharacterized protein</fullName>
    </submittedName>
</protein>
<dbReference type="EMBL" id="CM035409">
    <property type="protein sequence ID" value="KAH7439553.1"/>
    <property type="molecule type" value="Genomic_DNA"/>
</dbReference>